<sequence length="100" mass="10513">MSIVSALNRLVKVLASAEAIKKSPLIRNALSGGRLSASSLSLALAELDTKADWVAYVPSAVTNCWVPVLMLLFNICSSCLLSRPAARFTSSSTIGMSPSD</sequence>
<dbReference type="Proteomes" id="UP000276133">
    <property type="component" value="Unassembled WGS sequence"/>
</dbReference>
<evidence type="ECO:0000313" key="2">
    <source>
        <dbReference type="Proteomes" id="UP000276133"/>
    </source>
</evidence>
<dbReference type="EMBL" id="REGN01004370">
    <property type="protein sequence ID" value="RNA17795.1"/>
    <property type="molecule type" value="Genomic_DNA"/>
</dbReference>
<organism evidence="1 2">
    <name type="scientific">Brachionus plicatilis</name>
    <name type="common">Marine rotifer</name>
    <name type="synonym">Brachionus muelleri</name>
    <dbReference type="NCBI Taxonomy" id="10195"/>
    <lineage>
        <taxon>Eukaryota</taxon>
        <taxon>Metazoa</taxon>
        <taxon>Spiralia</taxon>
        <taxon>Gnathifera</taxon>
        <taxon>Rotifera</taxon>
        <taxon>Eurotatoria</taxon>
        <taxon>Monogononta</taxon>
        <taxon>Pseudotrocha</taxon>
        <taxon>Ploima</taxon>
        <taxon>Brachionidae</taxon>
        <taxon>Brachionus</taxon>
    </lineage>
</organism>
<comment type="caution">
    <text evidence="1">The sequence shown here is derived from an EMBL/GenBank/DDBJ whole genome shotgun (WGS) entry which is preliminary data.</text>
</comment>
<accession>A0A3M7R3I8</accession>
<evidence type="ECO:0000313" key="1">
    <source>
        <dbReference type="EMBL" id="RNA17795.1"/>
    </source>
</evidence>
<dbReference type="AlphaFoldDB" id="A0A3M7R3I8"/>
<protein>
    <submittedName>
        <fullName evidence="1">Uncharacterized protein</fullName>
    </submittedName>
</protein>
<gene>
    <name evidence="1" type="ORF">BpHYR1_041018</name>
</gene>
<proteinExistence type="predicted"/>
<reference evidence="1 2" key="1">
    <citation type="journal article" date="2018" name="Sci. Rep.">
        <title>Genomic signatures of local adaptation to the degree of environmental predictability in rotifers.</title>
        <authorList>
            <person name="Franch-Gras L."/>
            <person name="Hahn C."/>
            <person name="Garcia-Roger E.M."/>
            <person name="Carmona M.J."/>
            <person name="Serra M."/>
            <person name="Gomez A."/>
        </authorList>
    </citation>
    <scope>NUCLEOTIDE SEQUENCE [LARGE SCALE GENOMIC DNA]</scope>
    <source>
        <strain evidence="1">HYR1</strain>
    </source>
</reference>
<keyword evidence="2" id="KW-1185">Reference proteome</keyword>
<name>A0A3M7R3I8_BRAPC</name>